<evidence type="ECO:0000313" key="5">
    <source>
        <dbReference type="Proteomes" id="UP000066042"/>
    </source>
</evidence>
<dbReference type="SUPFAM" id="SSF141694">
    <property type="entry name" value="AF2212/PG0164-like"/>
    <property type="match status" value="1"/>
</dbReference>
<name>A0A0S1XEK6_THEBA</name>
<dbReference type="EMBL" id="CP013050">
    <property type="protein sequence ID" value="ALM76142.1"/>
    <property type="molecule type" value="Genomic_DNA"/>
</dbReference>
<evidence type="ECO:0000313" key="4">
    <source>
        <dbReference type="EMBL" id="ALM76142.1"/>
    </source>
</evidence>
<reference evidence="4 5" key="1">
    <citation type="journal article" date="2016" name="Genome Announc.">
        <title>Complete genome sequence of the hyperthermophilic and piezophilic archaeon Thermococcus barophilus Ch5, capable of growth at the expense of hydrogenogenesis from carbon monoxide and formate.</title>
        <authorList>
            <person name="Oger P."/>
            <person name="Sokolova T.G."/>
            <person name="Kozhevnikova D.A."/>
            <person name="Taranov E.A."/>
            <person name="Vannier P."/>
            <person name="Lee H.S."/>
            <person name="Kwon K.K."/>
            <person name="Kang S.G."/>
            <person name="Lee J.H."/>
            <person name="Bonch-Osmolovskaya E.A."/>
            <person name="Lebedinsky A.V."/>
        </authorList>
    </citation>
    <scope>NUCLEOTIDE SEQUENCE [LARGE SCALE GENOMIC DNA]</scope>
    <source>
        <strain evidence="5">Ch5</strain>
    </source>
</reference>
<dbReference type="STRING" id="55802.TBCH5v1_2245"/>
<accession>A0A0S1XEK6</accession>
<dbReference type="AlphaFoldDB" id="A0A0S1XEK6"/>
<comment type="function">
    <text evidence="3">Antitoxin component of a type II toxin-antitoxin (TA) system.</text>
</comment>
<dbReference type="Proteomes" id="UP000066042">
    <property type="component" value="Chromosome"/>
</dbReference>
<proteinExistence type="inferred from homology"/>
<dbReference type="RefSeq" id="WP_056934586.1">
    <property type="nucleotide sequence ID" value="NZ_CP013050.1"/>
</dbReference>
<evidence type="ECO:0000256" key="1">
    <source>
        <dbReference type="ARBA" id="ARBA00006615"/>
    </source>
</evidence>
<gene>
    <name evidence="4" type="ORF">TBCH5v1_2245</name>
</gene>
<evidence type="ECO:0000256" key="2">
    <source>
        <dbReference type="ARBA" id="ARBA00022649"/>
    </source>
</evidence>
<dbReference type="PATRIC" id="fig|55802.8.peg.2227"/>
<dbReference type="Gene3D" id="4.10.1150.10">
    <property type="entry name" value="AF2212/PG0164-like"/>
    <property type="match status" value="1"/>
</dbReference>
<dbReference type="InterPro" id="IPR024069">
    <property type="entry name" value="AF2212-like_dom_sf"/>
</dbReference>
<keyword evidence="2 3" id="KW-1277">Toxin-antitoxin system</keyword>
<evidence type="ECO:0000256" key="3">
    <source>
        <dbReference type="RuleBase" id="RU368051"/>
    </source>
</evidence>
<dbReference type="GeneID" id="26137465"/>
<sequence length="59" mass="6840">MEEIEVVYENGVFKPLKKVHLKEGVKGKVIITPGIADIIEKFSRKVDKDVLVEFLEERR</sequence>
<organism evidence="4 5">
    <name type="scientific">Thermococcus barophilus</name>
    <dbReference type="NCBI Taxonomy" id="55802"/>
    <lineage>
        <taxon>Archaea</taxon>
        <taxon>Methanobacteriati</taxon>
        <taxon>Methanobacteriota</taxon>
        <taxon>Thermococci</taxon>
        <taxon>Thermococcales</taxon>
        <taxon>Thermococcaceae</taxon>
        <taxon>Thermococcus</taxon>
    </lineage>
</organism>
<dbReference type="InterPro" id="IPR008203">
    <property type="entry name" value="AF2212-like"/>
</dbReference>
<dbReference type="Pfam" id="PF01954">
    <property type="entry name" value="AF2212-like"/>
    <property type="match status" value="1"/>
</dbReference>
<protein>
    <recommendedName>
        <fullName evidence="3">Antitoxin</fullName>
    </recommendedName>
</protein>
<comment type="similarity">
    <text evidence="1 3">Belongs to the UPF0165 family.</text>
</comment>